<dbReference type="VEuPathDB" id="CryptoDB:Cvel_20286"/>
<proteinExistence type="predicted"/>
<feature type="signal peptide" evidence="2">
    <location>
        <begin position="1"/>
        <end position="28"/>
    </location>
</feature>
<evidence type="ECO:0000256" key="1">
    <source>
        <dbReference type="SAM" id="MobiDB-lite"/>
    </source>
</evidence>
<reference evidence="3" key="1">
    <citation type="submission" date="2014-11" db="EMBL/GenBank/DDBJ databases">
        <authorList>
            <person name="Otto D Thomas"/>
            <person name="Naeem Raeece"/>
        </authorList>
    </citation>
    <scope>NUCLEOTIDE SEQUENCE</scope>
</reference>
<feature type="chain" id="PRO_5005189718" evidence="2">
    <location>
        <begin position="29"/>
        <end position="235"/>
    </location>
</feature>
<dbReference type="AlphaFoldDB" id="A0A0G4G5X7"/>
<keyword evidence="2" id="KW-0732">Signal</keyword>
<feature type="region of interest" description="Disordered" evidence="1">
    <location>
        <begin position="191"/>
        <end position="235"/>
    </location>
</feature>
<evidence type="ECO:0000256" key="2">
    <source>
        <dbReference type="SAM" id="SignalP"/>
    </source>
</evidence>
<name>A0A0G4G5X7_9ALVE</name>
<organism evidence="3">
    <name type="scientific">Chromera velia CCMP2878</name>
    <dbReference type="NCBI Taxonomy" id="1169474"/>
    <lineage>
        <taxon>Eukaryota</taxon>
        <taxon>Sar</taxon>
        <taxon>Alveolata</taxon>
        <taxon>Colpodellida</taxon>
        <taxon>Chromeraceae</taxon>
        <taxon>Chromera</taxon>
    </lineage>
</organism>
<protein>
    <submittedName>
        <fullName evidence="3">Uncharacterized protein</fullName>
    </submittedName>
</protein>
<dbReference type="Gene3D" id="2.60.120.620">
    <property type="entry name" value="q2cbj1_9rhob like domain"/>
    <property type="match status" value="1"/>
</dbReference>
<gene>
    <name evidence="3" type="ORF">Cvel_20286</name>
</gene>
<dbReference type="PhylomeDB" id="A0A0G4G5X7"/>
<accession>A0A0G4G5X7</accession>
<evidence type="ECO:0000313" key="3">
    <source>
        <dbReference type="EMBL" id="CEM23524.1"/>
    </source>
</evidence>
<sequence length="235" mass="26283">MVACLASSLSLVCSFVFFLFLLVADVFAIRTVYGPNTDSPSLLSEITLGPQPSNLGLLQLLDDENMRVRIREELLEKAEADRDAQLSGVRIGFKHPEGKRWMNFHNWWRSSDYLYDEMGDSSALLQLRVHILKKTRELLGVKGRLYLGDLWAFVARNGMVGKAHNHGGVLSGVYYVEAGMSNSTNGLLVWHEGMREEEPRRRGRGRGRACGGGKKQKQRKQSCGGGKAGQEKEEK</sequence>
<dbReference type="EMBL" id="CDMZ01000896">
    <property type="protein sequence ID" value="CEM23524.1"/>
    <property type="molecule type" value="Genomic_DNA"/>
</dbReference>